<dbReference type="OrthoDB" id="9765926at2"/>
<dbReference type="Proteomes" id="UP000317169">
    <property type="component" value="Unassembled WGS sequence"/>
</dbReference>
<dbReference type="Pfam" id="PF13585">
    <property type="entry name" value="CHU_C"/>
    <property type="match status" value="1"/>
</dbReference>
<dbReference type="NCBIfam" id="TIGR04131">
    <property type="entry name" value="Bac_Flav_CTERM"/>
    <property type="match status" value="1"/>
</dbReference>
<dbReference type="RefSeq" id="WP_141422437.1">
    <property type="nucleotide sequence ID" value="NZ_VIAR01000012.1"/>
</dbReference>
<dbReference type="AlphaFoldDB" id="A0A507ZG30"/>
<name>A0A507ZG30_9FLAO</name>
<gene>
    <name evidence="1" type="ORF">FKR84_11385</name>
</gene>
<accession>A0A507ZG30</accession>
<dbReference type="InterPro" id="IPR013783">
    <property type="entry name" value="Ig-like_fold"/>
</dbReference>
<sequence length="402" mass="43889">FTATTDDILYIRVVYNETNCYNMGNIGQVRITVKPRPEIAQTQFAETLCSDEPGGDTAVYDLNVYTDAILGDLDPADYTVYYYATQEDYQFGGEIEDPANYTATNGQTVYAAVIDQATLCESAQPAEINFEINEQPVVDISDQDGIICVGDPDVTGADYSPITIATGLDPAIYNFSWSLNGSTLAGETDSSITIDPAAPGNYGPGTYTVTVTNAASGCSNSSSATLSGSSAPTFSLERLNLGFDEEHAIRVYNVEGSGSYEFRLDNGPWITYDNEAGELLFEDVDPGEHTVYGRDTGGCGVRAQTILFIDYPDFFTPNEDGYNDTWNIIGLGPLNQGAKIFIFDRYGKLLKQISPQGPGWDGTYNGNPLPSTDYWFRIEYVETLNDGSVVPREFKGNFTLKR</sequence>
<organism evidence="1 2">
    <name type="scientific">Haloflavibacter putidus</name>
    <dbReference type="NCBI Taxonomy" id="2576776"/>
    <lineage>
        <taxon>Bacteria</taxon>
        <taxon>Pseudomonadati</taxon>
        <taxon>Bacteroidota</taxon>
        <taxon>Flavobacteriia</taxon>
        <taxon>Flavobacteriales</taxon>
        <taxon>Flavobacteriaceae</taxon>
        <taxon>Haloflavibacter</taxon>
    </lineage>
</organism>
<protein>
    <submittedName>
        <fullName evidence="1">T9SS type B sorting domain-containing protein</fullName>
    </submittedName>
</protein>
<evidence type="ECO:0000313" key="1">
    <source>
        <dbReference type="EMBL" id="TQD35463.1"/>
    </source>
</evidence>
<evidence type="ECO:0000313" key="2">
    <source>
        <dbReference type="Proteomes" id="UP000317169"/>
    </source>
</evidence>
<feature type="non-terminal residue" evidence="1">
    <location>
        <position position="1"/>
    </location>
</feature>
<dbReference type="EMBL" id="VIAR01000012">
    <property type="protein sequence ID" value="TQD35463.1"/>
    <property type="molecule type" value="Genomic_DNA"/>
</dbReference>
<proteinExistence type="predicted"/>
<comment type="caution">
    <text evidence="1">The sequence shown here is derived from an EMBL/GenBank/DDBJ whole genome shotgun (WGS) entry which is preliminary data.</text>
</comment>
<reference evidence="1 2" key="1">
    <citation type="submission" date="2019-06" db="EMBL/GenBank/DDBJ databases">
        <title>Flavibacter putida gen. nov., sp. nov., a novel marine bacterium of the family Flavobacteriaceae isolated from coastal seawater.</title>
        <authorList>
            <person name="Feng X."/>
        </authorList>
    </citation>
    <scope>NUCLEOTIDE SEQUENCE [LARGE SCALE GENOMIC DNA]</scope>
    <source>
        <strain evidence="1 2">PLHSN227</strain>
    </source>
</reference>
<dbReference type="InterPro" id="IPR026341">
    <property type="entry name" value="T9SS_type_B"/>
</dbReference>
<dbReference type="Gene3D" id="2.60.40.10">
    <property type="entry name" value="Immunoglobulins"/>
    <property type="match status" value="1"/>
</dbReference>
<keyword evidence="2" id="KW-1185">Reference proteome</keyword>